<evidence type="ECO:0000313" key="1">
    <source>
        <dbReference type="EMBL" id="KKK71746.1"/>
    </source>
</evidence>
<organism evidence="1">
    <name type="scientific">marine sediment metagenome</name>
    <dbReference type="NCBI Taxonomy" id="412755"/>
    <lineage>
        <taxon>unclassified sequences</taxon>
        <taxon>metagenomes</taxon>
        <taxon>ecological metagenomes</taxon>
    </lineage>
</organism>
<accession>A0A0F9AHT5</accession>
<name>A0A0F9AHT5_9ZZZZ</name>
<proteinExistence type="predicted"/>
<gene>
    <name evidence="1" type="ORF">LCGC14_2910840</name>
</gene>
<dbReference type="EMBL" id="LAZR01057592">
    <property type="protein sequence ID" value="KKK71746.1"/>
    <property type="molecule type" value="Genomic_DNA"/>
</dbReference>
<protein>
    <submittedName>
        <fullName evidence="1">Uncharacterized protein</fullName>
    </submittedName>
</protein>
<sequence length="77" mass="8834">MDAPRYLNVGAREMVALCQDIAEQWWELRQPSQAQVHSILMMLGYLADHTIELRRNVQEMTRAVNLLSAQLHQASVS</sequence>
<dbReference type="AlphaFoldDB" id="A0A0F9AHT5"/>
<comment type="caution">
    <text evidence="1">The sequence shown here is derived from an EMBL/GenBank/DDBJ whole genome shotgun (WGS) entry which is preliminary data.</text>
</comment>
<reference evidence="1" key="1">
    <citation type="journal article" date="2015" name="Nature">
        <title>Complex archaea that bridge the gap between prokaryotes and eukaryotes.</title>
        <authorList>
            <person name="Spang A."/>
            <person name="Saw J.H."/>
            <person name="Jorgensen S.L."/>
            <person name="Zaremba-Niedzwiedzka K."/>
            <person name="Martijn J."/>
            <person name="Lind A.E."/>
            <person name="van Eijk R."/>
            <person name="Schleper C."/>
            <person name="Guy L."/>
            <person name="Ettema T.J."/>
        </authorList>
    </citation>
    <scope>NUCLEOTIDE SEQUENCE</scope>
</reference>